<gene>
    <name evidence="2" type="ORF">MENT_LOCUS31924</name>
</gene>
<keyword evidence="1" id="KW-0812">Transmembrane</keyword>
<proteinExistence type="predicted"/>
<protein>
    <submittedName>
        <fullName evidence="2">Uncharacterized protein</fullName>
    </submittedName>
</protein>
<sequence length="172" mass="19977">MEYILWNRKEFDIIYNCTGINVDDIPIEKRRYPIAAIICILLGLIYYPIYFPCIYSFWKNRNKNPCYKLLIYLSILDISILWLPTFAHGIFSLNGVVYCSSPISTYVSGCFCSFFWAAECSADLFKEDLIETSTHNTILAFGCPIIYFVFSLCVFLKARELINSISKEEKMV</sequence>
<comment type="caution">
    <text evidence="2">The sequence shown here is derived from an EMBL/GenBank/DDBJ whole genome shotgun (WGS) entry which is preliminary data.</text>
</comment>
<accession>A0A6V7VYY0</accession>
<dbReference type="AlphaFoldDB" id="A0A6V7VYY0"/>
<keyword evidence="1" id="KW-1133">Transmembrane helix</keyword>
<dbReference type="Proteomes" id="UP000580250">
    <property type="component" value="Unassembled WGS sequence"/>
</dbReference>
<feature type="transmembrane region" description="Helical" evidence="1">
    <location>
        <begin position="96"/>
        <end position="118"/>
    </location>
</feature>
<reference evidence="2 3" key="1">
    <citation type="submission" date="2020-08" db="EMBL/GenBank/DDBJ databases">
        <authorList>
            <person name="Koutsovoulos G."/>
            <person name="Danchin GJ E."/>
        </authorList>
    </citation>
    <scope>NUCLEOTIDE SEQUENCE [LARGE SCALE GENOMIC DNA]</scope>
</reference>
<name>A0A6V7VYY0_MELEN</name>
<evidence type="ECO:0000256" key="1">
    <source>
        <dbReference type="SAM" id="Phobius"/>
    </source>
</evidence>
<evidence type="ECO:0000313" key="2">
    <source>
        <dbReference type="EMBL" id="CAD2179884.1"/>
    </source>
</evidence>
<dbReference type="PANTHER" id="PTHR23021">
    <property type="entry name" value="SERPENTINE RECEPTOR, CLASS T"/>
    <property type="match status" value="1"/>
</dbReference>
<dbReference type="InterPro" id="IPR019425">
    <property type="entry name" value="7TM_GPCR_serpentine_rcpt_Srt"/>
</dbReference>
<evidence type="ECO:0000313" key="3">
    <source>
        <dbReference type="Proteomes" id="UP000580250"/>
    </source>
</evidence>
<dbReference type="EMBL" id="CAJEWN010000355">
    <property type="protein sequence ID" value="CAD2179884.1"/>
    <property type="molecule type" value="Genomic_DNA"/>
</dbReference>
<feature type="transmembrane region" description="Helical" evidence="1">
    <location>
        <begin position="70"/>
        <end position="91"/>
    </location>
</feature>
<feature type="transmembrane region" description="Helical" evidence="1">
    <location>
        <begin position="138"/>
        <end position="158"/>
    </location>
</feature>
<keyword evidence="1" id="KW-0472">Membrane</keyword>
<feature type="transmembrane region" description="Helical" evidence="1">
    <location>
        <begin position="34"/>
        <end position="58"/>
    </location>
</feature>
<dbReference type="PANTHER" id="PTHR23021:SF11">
    <property type="entry name" value="SERPENTINE RECEPTOR, CLASS T"/>
    <property type="match status" value="1"/>
</dbReference>
<dbReference type="Pfam" id="PF10321">
    <property type="entry name" value="7TM_GPCR_Srt"/>
    <property type="match status" value="1"/>
</dbReference>
<organism evidence="2 3">
    <name type="scientific">Meloidogyne enterolobii</name>
    <name type="common">Root-knot nematode worm</name>
    <name type="synonym">Meloidogyne mayaguensis</name>
    <dbReference type="NCBI Taxonomy" id="390850"/>
    <lineage>
        <taxon>Eukaryota</taxon>
        <taxon>Metazoa</taxon>
        <taxon>Ecdysozoa</taxon>
        <taxon>Nematoda</taxon>
        <taxon>Chromadorea</taxon>
        <taxon>Rhabditida</taxon>
        <taxon>Tylenchina</taxon>
        <taxon>Tylenchomorpha</taxon>
        <taxon>Tylenchoidea</taxon>
        <taxon>Meloidogynidae</taxon>
        <taxon>Meloidogyninae</taxon>
        <taxon>Meloidogyne</taxon>
    </lineage>
</organism>